<evidence type="ECO:0000313" key="2">
    <source>
        <dbReference type="Proteomes" id="UP000230304"/>
    </source>
</evidence>
<accession>A0A2M7D8P5</accession>
<dbReference type="EMBL" id="PEUA01000010">
    <property type="protein sequence ID" value="PIV43475.1"/>
    <property type="molecule type" value="Genomic_DNA"/>
</dbReference>
<evidence type="ECO:0000313" key="1">
    <source>
        <dbReference type="EMBL" id="PIV43475.1"/>
    </source>
</evidence>
<dbReference type="AlphaFoldDB" id="A0A2M7D8P5"/>
<dbReference type="Proteomes" id="UP000230304">
    <property type="component" value="Unassembled WGS sequence"/>
</dbReference>
<reference evidence="2" key="1">
    <citation type="submission" date="2017-09" db="EMBL/GenBank/DDBJ databases">
        <title>Depth-based differentiation of microbial function through sediment-hosted aquifers and enrichment of novel symbionts in the deep terrestrial subsurface.</title>
        <authorList>
            <person name="Probst A.J."/>
            <person name="Ladd B."/>
            <person name="Jarett J.K."/>
            <person name="Geller-Mcgrath D.E."/>
            <person name="Sieber C.M.K."/>
            <person name="Emerson J.B."/>
            <person name="Anantharaman K."/>
            <person name="Thomas B.C."/>
            <person name="Malmstrom R."/>
            <person name="Stieglmeier M."/>
            <person name="Klingl A."/>
            <person name="Woyke T."/>
            <person name="Ryan C.M."/>
            <person name="Banfield J.F."/>
        </authorList>
    </citation>
    <scope>NUCLEOTIDE SEQUENCE [LARGE SCALE GENOMIC DNA]</scope>
</reference>
<comment type="caution">
    <text evidence="1">The sequence shown here is derived from an EMBL/GenBank/DDBJ whole genome shotgun (WGS) entry which is preliminary data.</text>
</comment>
<protein>
    <submittedName>
        <fullName evidence="1">Uncharacterized protein</fullName>
    </submittedName>
</protein>
<name>A0A2M7D8P5_9BACT</name>
<gene>
    <name evidence="1" type="ORF">COS26_00440</name>
</gene>
<proteinExistence type="predicted"/>
<organism evidence="1 2">
    <name type="scientific">Candidatus Nealsonbacteria bacterium CG02_land_8_20_14_3_00_40_11</name>
    <dbReference type="NCBI Taxonomy" id="1974700"/>
    <lineage>
        <taxon>Bacteria</taxon>
        <taxon>Candidatus Nealsoniibacteriota</taxon>
    </lineage>
</organism>
<sequence>MSEPYFGKYEEMKKWYYRLQGDGRGKDNIFSTHESHIEDYFRAFFTTCHHFKDWIIKSGVRKDIVESYINQSKSLSICADLCTYSKHAEITRKPRASPDTRGNRQGFMINPFGPEPSFVIFDLVIQSGGKTYDAFKLAEQCIKEWDEFLNKNKLPIPTLIEEKIYQCFEKE</sequence>